<dbReference type="InterPro" id="IPR011048">
    <property type="entry name" value="Haem_d1_sf"/>
</dbReference>
<dbReference type="SUPFAM" id="SSF50956">
    <property type="entry name" value="Thermostable phytase (3-phytase)"/>
    <property type="match status" value="1"/>
</dbReference>
<comment type="caution">
    <text evidence="2">The sequence shown here is derived from an EMBL/GenBank/DDBJ whole genome shotgun (WGS) entry which is preliminary data.</text>
</comment>
<gene>
    <name evidence="2" type="ORF">ENS41_06815</name>
</gene>
<proteinExistence type="predicted"/>
<feature type="region of interest" description="Disordered" evidence="1">
    <location>
        <begin position="25"/>
        <end position="44"/>
    </location>
</feature>
<dbReference type="SUPFAM" id="SSF49265">
    <property type="entry name" value="Fibronectin type III"/>
    <property type="match status" value="1"/>
</dbReference>
<dbReference type="EMBL" id="DSUT01000144">
    <property type="protein sequence ID" value="HGK28651.1"/>
    <property type="molecule type" value="Genomic_DNA"/>
</dbReference>
<organism evidence="2">
    <name type="scientific">candidate division WOR-3 bacterium</name>
    <dbReference type="NCBI Taxonomy" id="2052148"/>
    <lineage>
        <taxon>Bacteria</taxon>
        <taxon>Bacteria division WOR-3</taxon>
    </lineage>
</organism>
<dbReference type="AlphaFoldDB" id="A0A7C4CBK2"/>
<dbReference type="InterPro" id="IPR051200">
    <property type="entry name" value="Host-pathogen_enzymatic-act"/>
</dbReference>
<dbReference type="PANTHER" id="PTHR47197">
    <property type="entry name" value="PROTEIN NIRF"/>
    <property type="match status" value="1"/>
</dbReference>
<dbReference type="InterPro" id="IPR036116">
    <property type="entry name" value="FN3_sf"/>
</dbReference>
<dbReference type="NCBIfam" id="TIGR02276">
    <property type="entry name" value="beta_rpt_yvtn"/>
    <property type="match status" value="4"/>
</dbReference>
<dbReference type="InterPro" id="IPR011964">
    <property type="entry name" value="YVTN_b-propeller_repeat"/>
</dbReference>
<dbReference type="PANTHER" id="PTHR47197:SF3">
    <property type="entry name" value="DIHYDRO-HEME D1 DEHYDROGENASE"/>
    <property type="match status" value="1"/>
</dbReference>
<dbReference type="InterPro" id="IPR015943">
    <property type="entry name" value="WD40/YVTN_repeat-like_dom_sf"/>
</dbReference>
<name>A0A7C4CBK2_UNCW3</name>
<reference evidence="2" key="1">
    <citation type="journal article" date="2020" name="mSystems">
        <title>Genome- and Community-Level Interaction Insights into Carbon Utilization and Element Cycling Functions of Hydrothermarchaeota in Hydrothermal Sediment.</title>
        <authorList>
            <person name="Zhou Z."/>
            <person name="Liu Y."/>
            <person name="Xu W."/>
            <person name="Pan J."/>
            <person name="Luo Z.H."/>
            <person name="Li M."/>
        </authorList>
    </citation>
    <scope>NUCLEOTIDE SEQUENCE [LARGE SCALE GENOMIC DNA]</scope>
    <source>
        <strain evidence="2">SpSt-488</strain>
    </source>
</reference>
<dbReference type="Gene3D" id="2.60.40.10">
    <property type="entry name" value="Immunoglobulins"/>
    <property type="match status" value="2"/>
</dbReference>
<sequence length="660" mass="70912">MRYRLPAALLLVVSMVMCRKWDNPKDPINNRPPNVPSLPAPDSGQVDVDTGVTLRWRGGDPDTERVFYDVHFGPSLSPPKVCSLLADTFFRPGRLSGLTNYYWRVVARDSLGDSAAGRLWSFRTALANSAPNLPSDPSPDSGATGVWLRARLDWACSDPNPGDTVFYDVCFGANPTPPVVSTRQRTTSYQPPRLSYDSTYYWRIIAQDNHGAVTTGPVWSLRACSPITITAPGAGARWTVGSSQTIRWSGGPTMPTPDTVVVYYSTNGGANWLRHGVATMAGQYDWQTPGPPSSNARVQVRMFLGADTCFGSSANFITGEISYPDTVVATVTVGARPKALVWDSIDNRVFCANYEDSSVTVIDGVTNSAIRTIRVGKFPTALLWVPGANKVFCANYLDSSVTVIDAAMNQVVGTIRTGPYPTALCFNETDNKVYVANYRGLSVTVINAATNQVITTVPVDTGPTALCWNRNVNKVYVANWTAGTVSIIDGSSDQVLRTVPVVYAPCALVVDNRNNVLVAPRQITQQVKVISGTTNEITATIGVGQEPWALSHNSTGDFAYCVNSADGTVSVIDCSGYYVTTTRSVSALPRSVVWAGWVNKVYVGGYGGSYVTILDGTSHSQLKLLAVGGRPLALCVNPTSNKVYVANYDSGTVSVIGSPE</sequence>
<evidence type="ECO:0000313" key="2">
    <source>
        <dbReference type="EMBL" id="HGK28651.1"/>
    </source>
</evidence>
<dbReference type="InterPro" id="IPR013783">
    <property type="entry name" value="Ig-like_fold"/>
</dbReference>
<accession>A0A7C4CBK2</accession>
<protein>
    <recommendedName>
        <fullName evidence="3">YncE family protein</fullName>
    </recommendedName>
</protein>
<dbReference type="Gene3D" id="2.130.10.10">
    <property type="entry name" value="YVTN repeat-like/Quinoprotein amine dehydrogenase"/>
    <property type="match status" value="2"/>
</dbReference>
<dbReference type="SUPFAM" id="SSF51004">
    <property type="entry name" value="C-terminal (heme d1) domain of cytochrome cd1-nitrite reductase"/>
    <property type="match status" value="1"/>
</dbReference>
<evidence type="ECO:0000256" key="1">
    <source>
        <dbReference type="SAM" id="MobiDB-lite"/>
    </source>
</evidence>
<evidence type="ECO:0008006" key="3">
    <source>
        <dbReference type="Google" id="ProtNLM"/>
    </source>
</evidence>